<dbReference type="EMBL" id="JAUUTY010000002">
    <property type="protein sequence ID" value="KAK1677023.1"/>
    <property type="molecule type" value="Genomic_DNA"/>
</dbReference>
<feature type="region of interest" description="Disordered" evidence="2">
    <location>
        <begin position="449"/>
        <end position="509"/>
    </location>
</feature>
<feature type="compositionally biased region" description="Low complexity" evidence="2">
    <location>
        <begin position="462"/>
        <end position="490"/>
    </location>
</feature>
<organism evidence="4 5">
    <name type="scientific">Lolium multiflorum</name>
    <name type="common">Italian ryegrass</name>
    <name type="synonym">Lolium perenne subsp. multiflorum</name>
    <dbReference type="NCBI Taxonomy" id="4521"/>
    <lineage>
        <taxon>Eukaryota</taxon>
        <taxon>Viridiplantae</taxon>
        <taxon>Streptophyta</taxon>
        <taxon>Embryophyta</taxon>
        <taxon>Tracheophyta</taxon>
        <taxon>Spermatophyta</taxon>
        <taxon>Magnoliopsida</taxon>
        <taxon>Liliopsida</taxon>
        <taxon>Poales</taxon>
        <taxon>Poaceae</taxon>
        <taxon>BOP clade</taxon>
        <taxon>Pooideae</taxon>
        <taxon>Poodae</taxon>
        <taxon>Poeae</taxon>
        <taxon>Poeae Chloroplast Group 2 (Poeae type)</taxon>
        <taxon>Loliodinae</taxon>
        <taxon>Loliinae</taxon>
        <taxon>Lolium</taxon>
    </lineage>
</organism>
<comment type="caution">
    <text evidence="4">The sequence shown here is derived from an EMBL/GenBank/DDBJ whole genome shotgun (WGS) entry which is preliminary data.</text>
</comment>
<evidence type="ECO:0000313" key="4">
    <source>
        <dbReference type="EMBL" id="KAK1677023.1"/>
    </source>
</evidence>
<feature type="compositionally biased region" description="Polar residues" evidence="2">
    <location>
        <begin position="8"/>
        <end position="29"/>
    </location>
</feature>
<dbReference type="PANTHER" id="PTHR33026">
    <property type="entry name" value="OS06G0360600 PROTEIN"/>
    <property type="match status" value="1"/>
</dbReference>
<sequence length="761" mass="83504">MVRKRSLTLATSAMTSGAATKAPPSSSRRGASDASPPVPAPPAPESSTARPAPGDWPVSTTTKRDEKKARSLGIISSDEGNVILPGAASRPNPPAGFTVMFLSFLYRGLSLPAHEFLHRLLRVYEIQLWQLTPNSILHLAIFITLCEAFLGIKPHFGLWKKIFFVKRYNCSGGSFVIGGVGFVVRKEVNYFNFPMRESVQGWRLKWFYIRDSSATDIQLPPFTDVLEAVPKKSWKNILSPDERPTVDRLFERFLRIKESEGQTMIGTEVAAVFLKRRVQPIMSRAHPMWLYSGPKDETRVNVAELSEKELLDEVRRLTLFSQEDSIPLISLQPPFDADHPPTEIPIAPERLQNLSNDASEERDSSIPVESHAKGNINLEDEHDDPMNPEASSIDPQSLADDISDTAGSIHDDDADRTAFVDAAAEKADVLPSKRSSGGFADEDDLFDIDEGFIEPPSKKVKPSTSKPIPAASEASAPAAAPAAQVSTASSLSKGKEIPSPAAATAPPEKPDFRAVISSLEAFASQYSSLETDKARLQKEIESTSLKLEGAIKIAAEARRNADSLKDELERLKRKLKDEETSHLAAEAQMNEKDDLLRQSVLALLKAADIPAETLDKLPNNSPANALSLTLESHKLVQALLQKNKGVMARMHSMVFPKVDQNKTLEQLTDAFAVDTKEVIEVFKRTSRTYGALLAFQLMMGHGFKADIEQMSKELPEEQDGRLVDLGDFKVPALRCALQLLELVSSKKSSTGPSLSNQTQAP</sequence>
<dbReference type="Proteomes" id="UP001231189">
    <property type="component" value="Unassembled WGS sequence"/>
</dbReference>
<accession>A0AAD8T7T1</accession>
<feature type="region of interest" description="Disordered" evidence="2">
    <location>
        <begin position="356"/>
        <end position="412"/>
    </location>
</feature>
<evidence type="ECO:0000256" key="1">
    <source>
        <dbReference type="SAM" id="Coils"/>
    </source>
</evidence>
<dbReference type="Pfam" id="PF04195">
    <property type="entry name" value="Transposase_28"/>
    <property type="match status" value="1"/>
</dbReference>
<gene>
    <name evidence="4" type="ORF">QYE76_037871</name>
</gene>
<name>A0AAD8T7T1_LOLMU</name>
<feature type="domain" description="Transposase (putative) gypsy type" evidence="3">
    <location>
        <begin position="99"/>
        <end position="166"/>
    </location>
</feature>
<feature type="coiled-coil region" evidence="1">
    <location>
        <begin position="519"/>
        <end position="588"/>
    </location>
</feature>
<protein>
    <recommendedName>
        <fullName evidence="3">Transposase (putative) gypsy type domain-containing protein</fullName>
    </recommendedName>
</protein>
<feature type="region of interest" description="Disordered" evidence="2">
    <location>
        <begin position="1"/>
        <end position="71"/>
    </location>
</feature>
<dbReference type="InterPro" id="IPR007321">
    <property type="entry name" value="Transposase_28"/>
</dbReference>
<reference evidence="4" key="1">
    <citation type="submission" date="2023-07" db="EMBL/GenBank/DDBJ databases">
        <title>A chromosome-level genome assembly of Lolium multiflorum.</title>
        <authorList>
            <person name="Chen Y."/>
            <person name="Copetti D."/>
            <person name="Kolliker R."/>
            <person name="Studer B."/>
        </authorList>
    </citation>
    <scope>NUCLEOTIDE SEQUENCE</scope>
    <source>
        <strain evidence="4">02402/16</strain>
        <tissue evidence="4">Leaf</tissue>
    </source>
</reference>
<evidence type="ECO:0000259" key="3">
    <source>
        <dbReference type="Pfam" id="PF04195"/>
    </source>
</evidence>
<keyword evidence="5" id="KW-1185">Reference proteome</keyword>
<proteinExistence type="predicted"/>
<dbReference type="PANTHER" id="PTHR33026:SF7">
    <property type="entry name" value="OS03G0100275 PROTEIN"/>
    <property type="match status" value="1"/>
</dbReference>
<keyword evidence="1" id="KW-0175">Coiled coil</keyword>
<dbReference type="Gene3D" id="6.10.140.910">
    <property type="match status" value="1"/>
</dbReference>
<dbReference type="AlphaFoldDB" id="A0AAD8T7T1"/>
<evidence type="ECO:0000256" key="2">
    <source>
        <dbReference type="SAM" id="MobiDB-lite"/>
    </source>
</evidence>
<evidence type="ECO:0000313" key="5">
    <source>
        <dbReference type="Proteomes" id="UP001231189"/>
    </source>
</evidence>